<organism evidence="1 2">
    <name type="scientific">Chondromyces crocatus</name>
    <dbReference type="NCBI Taxonomy" id="52"/>
    <lineage>
        <taxon>Bacteria</taxon>
        <taxon>Pseudomonadati</taxon>
        <taxon>Myxococcota</taxon>
        <taxon>Polyangia</taxon>
        <taxon>Polyangiales</taxon>
        <taxon>Polyangiaceae</taxon>
        <taxon>Chondromyces</taxon>
    </lineage>
</organism>
<dbReference type="EMBL" id="CP012159">
    <property type="protein sequence ID" value="AKT43376.1"/>
    <property type="molecule type" value="Genomic_DNA"/>
</dbReference>
<gene>
    <name evidence="1" type="ORF">CMC5_076080</name>
</gene>
<evidence type="ECO:0000313" key="2">
    <source>
        <dbReference type="Proteomes" id="UP000067626"/>
    </source>
</evidence>
<dbReference type="Proteomes" id="UP000067626">
    <property type="component" value="Chromosome"/>
</dbReference>
<dbReference type="KEGG" id="ccro:CMC5_076080"/>
<dbReference type="AlphaFoldDB" id="A0A0K1ERA4"/>
<sequence>MYQPLLSSGSTSSAASGHTAGRWRGAMRALRASFALAALVGGAVTGFAACSVEECVGGIVIDGVCQGKCEPSLCKDQNTCVGNQCKLLCDSHQACNTNTQECLPAVEDETNANIMVCQPKQKAAGFGVVCPFGQQQCEGLAACPDGSACGADACGGRPEQCTDRGDGTTTCADGSPCCPAEQCIGLVCLSSGEGDADAYCSLRGCSGDEDCPGGYACGVTRDPRAVCGTDKGNHAACGFSSEPCIDLATAGDTYAEGSMCALRKTCIKRDQCDPCESDLDCSLADGTTCVDIGGSNRCARACNADSDCDVDYACQGGSCKPRFGSCAGEGAFCQPCQDDLDCGPNALCTPIAGLDKQKACLPWERPDPNGPGVVPALPCTTDDDCPLSPSGIMRGECLNEDNNYEPGDSGYGRCYFPYSATVQRFGCWYECDVGGPGFPPEPANPRIDCPSGTTCREGFCK</sequence>
<proteinExistence type="predicted"/>
<protein>
    <submittedName>
        <fullName evidence="1">Uncharacterized protein</fullName>
    </submittedName>
</protein>
<name>A0A0K1ERA4_CHOCO</name>
<accession>A0A0K1ERA4</accession>
<dbReference type="STRING" id="52.CMC5_076080"/>
<reference evidence="1 2" key="1">
    <citation type="submission" date="2015-07" db="EMBL/GenBank/DDBJ databases">
        <title>Genome analysis of myxobacterium Chondromyces crocatus Cm c5 reveals a high potential for natural compound synthesis and the genetic basis for the loss of fruiting body formation.</title>
        <authorList>
            <person name="Zaburannyi N."/>
            <person name="Bunk B."/>
            <person name="Maier J."/>
            <person name="Overmann J."/>
            <person name="Mueller R."/>
        </authorList>
    </citation>
    <scope>NUCLEOTIDE SEQUENCE [LARGE SCALE GENOMIC DNA]</scope>
    <source>
        <strain evidence="1 2">Cm c5</strain>
    </source>
</reference>
<keyword evidence="2" id="KW-1185">Reference proteome</keyword>
<evidence type="ECO:0000313" key="1">
    <source>
        <dbReference type="EMBL" id="AKT43376.1"/>
    </source>
</evidence>
<dbReference type="PATRIC" id="fig|52.7.peg.8365"/>